<proteinExistence type="predicted"/>
<protein>
    <submittedName>
        <fullName evidence="1">NRDE family protein</fullName>
    </submittedName>
</protein>
<dbReference type="EMBL" id="JAJHJB010000004">
    <property type="protein sequence ID" value="MCC5464649.1"/>
    <property type="molecule type" value="Genomic_DNA"/>
</dbReference>
<reference evidence="1" key="1">
    <citation type="submission" date="2021-11" db="EMBL/GenBank/DDBJ databases">
        <title>Description of a new species Pelosinus isolated from the bottom sediments of Lake Baikal.</title>
        <authorList>
            <person name="Zakharyuk A."/>
        </authorList>
    </citation>
    <scope>NUCLEOTIDE SEQUENCE</scope>
    <source>
        <strain evidence="1">Bkl1</strain>
    </source>
</reference>
<keyword evidence="2" id="KW-1185">Reference proteome</keyword>
<sequence length="258" mass="29541">MCLILFSYKHHPKYPLIVAANRDEFYSRPTAPAQYWPDYPHILAGRDLKELGTWMGITVHGRFAALTNYRDPRQHTADALSRGHLVANYLSNQQSPQEYLGKIAKQADQYNGFNLLVGDLQSLWYYGNKQGQVQPVVPGVHGLCNHLLNAPWPKLEKGRQQLAQCLTQEDVFEDELWQILTNGEQAADDLLPNTGVGLELERTLSSIFIESPEYGTRSSTILLIRQDGWVTFVERKYHSSQSSWQESSHEFQLREQLL</sequence>
<comment type="caution">
    <text evidence="1">The sequence shown here is derived from an EMBL/GenBank/DDBJ whole genome shotgun (WGS) entry which is preliminary data.</text>
</comment>
<gene>
    <name evidence="1" type="ORF">LMF89_04620</name>
</gene>
<name>A0ABS8HS26_9FIRM</name>
<dbReference type="PANTHER" id="PTHR17985">
    <property type="entry name" value="SER/THR-RICH PROTEIN T10 IN DGCR REGION"/>
    <property type="match status" value="1"/>
</dbReference>
<evidence type="ECO:0000313" key="1">
    <source>
        <dbReference type="EMBL" id="MCC5464649.1"/>
    </source>
</evidence>
<organism evidence="1 2">
    <name type="scientific">Pelosinus baikalensis</name>
    <dbReference type="NCBI Taxonomy" id="2892015"/>
    <lineage>
        <taxon>Bacteria</taxon>
        <taxon>Bacillati</taxon>
        <taxon>Bacillota</taxon>
        <taxon>Negativicutes</taxon>
        <taxon>Selenomonadales</taxon>
        <taxon>Sporomusaceae</taxon>
        <taxon>Pelosinus</taxon>
    </lineage>
</organism>
<dbReference type="Proteomes" id="UP001165492">
    <property type="component" value="Unassembled WGS sequence"/>
</dbReference>
<dbReference type="PANTHER" id="PTHR17985:SF8">
    <property type="entry name" value="TRANSPORT AND GOLGI ORGANIZATION PROTEIN 2 HOMOLOG"/>
    <property type="match status" value="1"/>
</dbReference>
<dbReference type="RefSeq" id="WP_229534083.1">
    <property type="nucleotide sequence ID" value="NZ_JAJHJB010000004.1"/>
</dbReference>
<accession>A0ABS8HS26</accession>
<evidence type="ECO:0000313" key="2">
    <source>
        <dbReference type="Proteomes" id="UP001165492"/>
    </source>
</evidence>
<dbReference type="InterPro" id="IPR008551">
    <property type="entry name" value="TANGO2"/>
</dbReference>
<dbReference type="Pfam" id="PF05742">
    <property type="entry name" value="TANGO2"/>
    <property type="match status" value="1"/>
</dbReference>